<keyword evidence="2" id="KW-1133">Transmembrane helix</keyword>
<evidence type="ECO:0000256" key="2">
    <source>
        <dbReference type="SAM" id="Phobius"/>
    </source>
</evidence>
<dbReference type="AlphaFoldDB" id="A0A3R8QNX5"/>
<organism evidence="3 4">
    <name type="scientific">Lactiplantibacillus garii</name>
    <dbReference type="NCBI Taxonomy" id="2306423"/>
    <lineage>
        <taxon>Bacteria</taxon>
        <taxon>Bacillati</taxon>
        <taxon>Bacillota</taxon>
        <taxon>Bacilli</taxon>
        <taxon>Lactobacillales</taxon>
        <taxon>Lactobacillaceae</taxon>
        <taxon>Lactiplantibacillus</taxon>
    </lineage>
</organism>
<evidence type="ECO:0000313" key="4">
    <source>
        <dbReference type="Proteomes" id="UP000283633"/>
    </source>
</evidence>
<protein>
    <submittedName>
        <fullName evidence="3">Uncharacterized protein</fullName>
    </submittedName>
</protein>
<accession>A0A3R8QNX5</accession>
<keyword evidence="2" id="KW-0812">Transmembrane</keyword>
<sequence>MIGLVQLLIGFVVAGIQWLLGIIFLAILVKVFFGGSGSSATTTHRKKPFFVADARDHVGSARKHVPDARDNIPDARDRVSHAVKNERDRRRW</sequence>
<keyword evidence="2" id="KW-0472">Membrane</keyword>
<evidence type="ECO:0000256" key="1">
    <source>
        <dbReference type="SAM" id="MobiDB-lite"/>
    </source>
</evidence>
<feature type="region of interest" description="Disordered" evidence="1">
    <location>
        <begin position="63"/>
        <end position="92"/>
    </location>
</feature>
<gene>
    <name evidence="3" type="ORF">D1831_14395</name>
</gene>
<comment type="caution">
    <text evidence="3">The sequence shown here is derived from an EMBL/GenBank/DDBJ whole genome shotgun (WGS) entry which is preliminary data.</text>
</comment>
<reference evidence="3 4" key="1">
    <citation type="submission" date="2018-08" db="EMBL/GenBank/DDBJ databases">
        <title>Genome Lactobacillus garii FI11369.</title>
        <authorList>
            <person name="Diaz M."/>
            <person name="Narbad A."/>
        </authorList>
    </citation>
    <scope>NUCLEOTIDE SEQUENCE [LARGE SCALE GENOMIC DNA]</scope>
    <source>
        <strain evidence="3 4">FI11369</strain>
    </source>
</reference>
<feature type="transmembrane region" description="Helical" evidence="2">
    <location>
        <begin position="6"/>
        <end position="29"/>
    </location>
</feature>
<dbReference type="EMBL" id="QWZQ01000126">
    <property type="protein sequence ID" value="RRK09152.1"/>
    <property type="molecule type" value="Genomic_DNA"/>
</dbReference>
<evidence type="ECO:0000313" key="3">
    <source>
        <dbReference type="EMBL" id="RRK09152.1"/>
    </source>
</evidence>
<keyword evidence="4" id="KW-1185">Reference proteome</keyword>
<name>A0A3R8QNX5_9LACO</name>
<proteinExistence type="predicted"/>
<dbReference type="Proteomes" id="UP000283633">
    <property type="component" value="Unassembled WGS sequence"/>
</dbReference>